<dbReference type="GO" id="GO:0004065">
    <property type="term" value="F:arylsulfatase activity"/>
    <property type="evidence" value="ECO:0007669"/>
    <property type="project" value="TreeGrafter"/>
</dbReference>
<dbReference type="InterPro" id="IPR017850">
    <property type="entry name" value="Alkaline_phosphatase_core_sf"/>
</dbReference>
<feature type="chain" id="PRO_5011977000" evidence="5">
    <location>
        <begin position="21"/>
        <end position="474"/>
    </location>
</feature>
<gene>
    <name evidence="7" type="ORF">CRP01_13505</name>
</gene>
<dbReference type="SUPFAM" id="SSF53649">
    <property type="entry name" value="Alkaline phosphatase-like"/>
    <property type="match status" value="1"/>
</dbReference>
<keyword evidence="4" id="KW-0106">Calcium</keyword>
<dbReference type="GO" id="GO:0046872">
    <property type="term" value="F:metal ion binding"/>
    <property type="evidence" value="ECO:0007669"/>
    <property type="project" value="UniProtKB-KW"/>
</dbReference>
<dbReference type="InterPro" id="IPR050738">
    <property type="entry name" value="Sulfatase"/>
</dbReference>
<dbReference type="InterPro" id="IPR024607">
    <property type="entry name" value="Sulfatase_CS"/>
</dbReference>
<sequence length="474" mass="53084">MKQSSILFLCLMLFGGLVDAQDAKPENSRPNIILIMTDDQGWGDAAYNGHPYLQTPHLDQMVREGVEFTRFYAASAVCSPTRASVMTGRHPERFGICTANCGHLKPEEISLAEMVRERGYTTGHFGKWHLGTLTRDTLDANRGGKAKFAGDYAPPWDNGFDVAFVTESKVPTWDPMVTPPASAMDTGKRQPGTHFGTYYWTGPGAIETNNLDGDDSRIIMDRVIPFIDGAVAADRPFLSVIWFHSPHLPVLTGENYRALYEGLSEDQQEFYGCITAMDEQIGRLRAHLAELGVADNTLLFFTSDNGPEGKAPDQRHAGQTYGLQGRKRSLHEGGIRVPGLMVWPERIAGGQVVNVPAYTSDYFPTIAHLLQVDLDRYDRPFDGRNILPLVEGTGEKMEERYLPFLFREQAAYIGTRYKIYRKDAAAAWQLFDLLDNPDETFDLAAEKPELLERLQSEWERWEASVENSAAGKDY</sequence>
<evidence type="ECO:0000313" key="7">
    <source>
        <dbReference type="EMBL" id="PHN05984.1"/>
    </source>
</evidence>
<dbReference type="PANTHER" id="PTHR42693:SF53">
    <property type="entry name" value="ENDO-4-O-SULFATASE"/>
    <property type="match status" value="1"/>
</dbReference>
<protein>
    <submittedName>
        <fullName evidence="7">N-acetylgalactosamine 6-sulfate sulfatase</fullName>
    </submittedName>
</protein>
<evidence type="ECO:0000256" key="3">
    <source>
        <dbReference type="ARBA" id="ARBA00022801"/>
    </source>
</evidence>
<evidence type="ECO:0000313" key="8">
    <source>
        <dbReference type="Proteomes" id="UP000223913"/>
    </source>
</evidence>
<dbReference type="Proteomes" id="UP000223913">
    <property type="component" value="Unassembled WGS sequence"/>
</dbReference>
<accession>A0A2D0NBV2</accession>
<comment type="caution">
    <text evidence="7">The sequence shown here is derived from an EMBL/GenBank/DDBJ whole genome shotgun (WGS) entry which is preliminary data.</text>
</comment>
<evidence type="ECO:0000259" key="6">
    <source>
        <dbReference type="Pfam" id="PF00884"/>
    </source>
</evidence>
<reference evidence="7 8" key="1">
    <citation type="submission" date="2017-10" db="EMBL/GenBank/DDBJ databases">
        <title>The draft genome sequence of Lewinella nigricans NBRC 102662.</title>
        <authorList>
            <person name="Wang K."/>
        </authorList>
    </citation>
    <scope>NUCLEOTIDE SEQUENCE [LARGE SCALE GENOMIC DNA]</scope>
    <source>
        <strain evidence="7 8">NBRC 102662</strain>
    </source>
</reference>
<dbReference type="InterPro" id="IPR000917">
    <property type="entry name" value="Sulfatase_N"/>
</dbReference>
<dbReference type="Gene3D" id="3.30.1120.10">
    <property type="match status" value="1"/>
</dbReference>
<dbReference type="RefSeq" id="WP_099150726.1">
    <property type="nucleotide sequence ID" value="NZ_PDUD01000019.1"/>
</dbReference>
<name>A0A2D0NBV2_FLAN2</name>
<evidence type="ECO:0000256" key="4">
    <source>
        <dbReference type="ARBA" id="ARBA00022837"/>
    </source>
</evidence>
<keyword evidence="3" id="KW-0378">Hydrolase</keyword>
<keyword evidence="5" id="KW-0732">Signal</keyword>
<comment type="similarity">
    <text evidence="1">Belongs to the sulfatase family.</text>
</comment>
<feature type="domain" description="Sulfatase N-terminal" evidence="6">
    <location>
        <begin position="30"/>
        <end position="371"/>
    </location>
</feature>
<organism evidence="7 8">
    <name type="scientific">Flavilitoribacter nigricans (strain ATCC 23147 / DSM 23189 / NBRC 102662 / NCIMB 1420 / SS-2)</name>
    <name type="common">Lewinella nigricans</name>
    <dbReference type="NCBI Taxonomy" id="1122177"/>
    <lineage>
        <taxon>Bacteria</taxon>
        <taxon>Pseudomonadati</taxon>
        <taxon>Bacteroidota</taxon>
        <taxon>Saprospiria</taxon>
        <taxon>Saprospirales</taxon>
        <taxon>Lewinellaceae</taxon>
        <taxon>Flavilitoribacter</taxon>
    </lineage>
</organism>
<dbReference type="Pfam" id="PF00884">
    <property type="entry name" value="Sulfatase"/>
    <property type="match status" value="1"/>
</dbReference>
<dbReference type="PANTHER" id="PTHR42693">
    <property type="entry name" value="ARYLSULFATASE FAMILY MEMBER"/>
    <property type="match status" value="1"/>
</dbReference>
<dbReference type="PROSITE" id="PS00523">
    <property type="entry name" value="SULFATASE_1"/>
    <property type="match status" value="1"/>
</dbReference>
<keyword evidence="2" id="KW-0479">Metal-binding</keyword>
<evidence type="ECO:0000256" key="2">
    <source>
        <dbReference type="ARBA" id="ARBA00022723"/>
    </source>
</evidence>
<proteinExistence type="inferred from homology"/>
<evidence type="ECO:0000256" key="1">
    <source>
        <dbReference type="ARBA" id="ARBA00008779"/>
    </source>
</evidence>
<dbReference type="EMBL" id="PDUD01000019">
    <property type="protein sequence ID" value="PHN05984.1"/>
    <property type="molecule type" value="Genomic_DNA"/>
</dbReference>
<keyword evidence="8" id="KW-1185">Reference proteome</keyword>
<dbReference type="AlphaFoldDB" id="A0A2D0NBV2"/>
<dbReference type="Gene3D" id="3.40.720.10">
    <property type="entry name" value="Alkaline Phosphatase, subunit A"/>
    <property type="match status" value="1"/>
</dbReference>
<feature type="signal peptide" evidence="5">
    <location>
        <begin position="1"/>
        <end position="20"/>
    </location>
</feature>
<evidence type="ECO:0000256" key="5">
    <source>
        <dbReference type="SAM" id="SignalP"/>
    </source>
</evidence>
<dbReference type="OrthoDB" id="816642at2"/>